<dbReference type="PANTHER" id="PTHR30561">
    <property type="entry name" value="SMR FAMILY PROTON-DEPENDENT DRUG EFFLUX TRANSPORTER SUGE"/>
    <property type="match status" value="1"/>
</dbReference>
<dbReference type="Gene3D" id="1.10.3730.20">
    <property type="match status" value="1"/>
</dbReference>
<dbReference type="RefSeq" id="WP_188999927.1">
    <property type="nucleotide sequence ID" value="NZ_BMOD01000002.1"/>
</dbReference>
<evidence type="ECO:0000313" key="9">
    <source>
        <dbReference type="EMBL" id="GGJ23354.1"/>
    </source>
</evidence>
<dbReference type="InterPro" id="IPR000390">
    <property type="entry name" value="Small_drug/metabolite_transptr"/>
</dbReference>
<sequence>MNSYGFLLLAIFAEVVATSALKASEGFTRWLPSTLVVAGYVTAFYFLSLSLKHIPIGTAYAIWSGLGTAGIVIIGMLFLKEGMDLAKLLGIVLIVLGVVVLNVFSKAH</sequence>
<keyword evidence="4 7" id="KW-0812">Transmembrane</keyword>
<comment type="subcellular location">
    <subcellularLocation>
        <location evidence="1 7">Cell membrane</location>
        <topology evidence="1 7">Multi-pass membrane protein</topology>
    </subcellularLocation>
</comment>
<dbReference type="Proteomes" id="UP000632222">
    <property type="component" value="Unassembled WGS sequence"/>
</dbReference>
<proteinExistence type="inferred from homology"/>
<evidence type="ECO:0000256" key="4">
    <source>
        <dbReference type="ARBA" id="ARBA00022692"/>
    </source>
</evidence>
<keyword evidence="6 8" id="KW-0472">Membrane</keyword>
<keyword evidence="10" id="KW-1185">Reference proteome</keyword>
<feature type="transmembrane region" description="Helical" evidence="8">
    <location>
        <begin position="59"/>
        <end position="79"/>
    </location>
</feature>
<dbReference type="EMBL" id="BMOD01000002">
    <property type="protein sequence ID" value="GGJ23354.1"/>
    <property type="molecule type" value="Genomic_DNA"/>
</dbReference>
<evidence type="ECO:0000256" key="8">
    <source>
        <dbReference type="SAM" id="Phobius"/>
    </source>
</evidence>
<dbReference type="SUPFAM" id="SSF103481">
    <property type="entry name" value="Multidrug resistance efflux transporter EmrE"/>
    <property type="match status" value="1"/>
</dbReference>
<evidence type="ECO:0000256" key="5">
    <source>
        <dbReference type="ARBA" id="ARBA00022989"/>
    </source>
</evidence>
<dbReference type="InterPro" id="IPR037185">
    <property type="entry name" value="EmrE-like"/>
</dbReference>
<keyword evidence="3" id="KW-1003">Cell membrane</keyword>
<accession>A0ABQ2CV30</accession>
<evidence type="ECO:0000256" key="3">
    <source>
        <dbReference type="ARBA" id="ARBA00022475"/>
    </source>
</evidence>
<dbReference type="PANTHER" id="PTHR30561:SF1">
    <property type="entry name" value="MULTIDRUG TRANSPORTER EMRE"/>
    <property type="match status" value="1"/>
</dbReference>
<evidence type="ECO:0000313" key="10">
    <source>
        <dbReference type="Proteomes" id="UP000632222"/>
    </source>
</evidence>
<name>A0ABQ2CV30_9DEIO</name>
<comment type="caution">
    <text evidence="9">The sequence shown here is derived from an EMBL/GenBank/DDBJ whole genome shotgun (WGS) entry which is preliminary data.</text>
</comment>
<keyword evidence="5 8" id="KW-1133">Transmembrane helix</keyword>
<gene>
    <name evidence="9" type="ORF">GCM10008938_06900</name>
</gene>
<evidence type="ECO:0000256" key="1">
    <source>
        <dbReference type="ARBA" id="ARBA00004651"/>
    </source>
</evidence>
<feature type="transmembrane region" description="Helical" evidence="8">
    <location>
        <begin position="85"/>
        <end position="104"/>
    </location>
</feature>
<evidence type="ECO:0000256" key="2">
    <source>
        <dbReference type="ARBA" id="ARBA00022448"/>
    </source>
</evidence>
<keyword evidence="2" id="KW-0813">Transport</keyword>
<comment type="similarity">
    <text evidence="7">Belongs to the drug/metabolite transporter (DMT) superfamily. Small multidrug resistance (SMR) (TC 2.A.7.1) family.</text>
</comment>
<evidence type="ECO:0000256" key="7">
    <source>
        <dbReference type="RuleBase" id="RU003942"/>
    </source>
</evidence>
<reference evidence="10" key="1">
    <citation type="journal article" date="2019" name="Int. J. Syst. Evol. Microbiol.">
        <title>The Global Catalogue of Microorganisms (GCM) 10K type strain sequencing project: providing services to taxonomists for standard genome sequencing and annotation.</title>
        <authorList>
            <consortium name="The Broad Institute Genomics Platform"/>
            <consortium name="The Broad Institute Genome Sequencing Center for Infectious Disease"/>
            <person name="Wu L."/>
            <person name="Ma J."/>
        </authorList>
    </citation>
    <scope>NUCLEOTIDE SEQUENCE [LARGE SCALE GENOMIC DNA]</scope>
    <source>
        <strain evidence="10">JCM 14370</strain>
    </source>
</reference>
<feature type="transmembrane region" description="Helical" evidence="8">
    <location>
        <begin position="27"/>
        <end position="47"/>
    </location>
</feature>
<dbReference type="InterPro" id="IPR045324">
    <property type="entry name" value="Small_multidrug_res"/>
</dbReference>
<evidence type="ECO:0000256" key="6">
    <source>
        <dbReference type="ARBA" id="ARBA00023136"/>
    </source>
</evidence>
<protein>
    <submittedName>
        <fullName evidence="9">Multidrug transporter</fullName>
    </submittedName>
</protein>
<organism evidence="9 10">
    <name type="scientific">Deinococcus roseus</name>
    <dbReference type="NCBI Taxonomy" id="392414"/>
    <lineage>
        <taxon>Bacteria</taxon>
        <taxon>Thermotogati</taxon>
        <taxon>Deinococcota</taxon>
        <taxon>Deinococci</taxon>
        <taxon>Deinococcales</taxon>
        <taxon>Deinococcaceae</taxon>
        <taxon>Deinococcus</taxon>
    </lineage>
</organism>
<dbReference type="Pfam" id="PF00893">
    <property type="entry name" value="Multi_Drug_Res"/>
    <property type="match status" value="1"/>
</dbReference>